<feature type="transmembrane region" description="Helical" evidence="6">
    <location>
        <begin position="301"/>
        <end position="322"/>
    </location>
</feature>
<proteinExistence type="inferred from homology"/>
<dbReference type="EMBL" id="JAYGHG010000026">
    <property type="protein sequence ID" value="MEA5582639.1"/>
    <property type="molecule type" value="Genomic_DNA"/>
</dbReference>
<evidence type="ECO:0000256" key="2">
    <source>
        <dbReference type="ARBA" id="ARBA00007362"/>
    </source>
</evidence>
<feature type="transmembrane region" description="Helical" evidence="6">
    <location>
        <begin position="12"/>
        <end position="31"/>
    </location>
</feature>
<evidence type="ECO:0000313" key="9">
    <source>
        <dbReference type="Proteomes" id="UP001302120"/>
    </source>
</evidence>
<keyword evidence="9" id="KW-1185">Reference proteome</keyword>
<feature type="transmembrane region" description="Helical" evidence="6">
    <location>
        <begin position="90"/>
        <end position="108"/>
    </location>
</feature>
<dbReference type="Proteomes" id="UP001302120">
    <property type="component" value="Unassembled WGS sequence"/>
</dbReference>
<evidence type="ECO:0000256" key="3">
    <source>
        <dbReference type="ARBA" id="ARBA00022692"/>
    </source>
</evidence>
<feature type="transmembrane region" description="Helical" evidence="6">
    <location>
        <begin position="146"/>
        <end position="164"/>
    </location>
</feature>
<reference evidence="8 9" key="1">
    <citation type="submission" date="2023-12" db="EMBL/GenBank/DDBJ databases">
        <title>Baltic Sea Cyanobacteria.</title>
        <authorList>
            <person name="Delbaje E."/>
            <person name="Fewer D.P."/>
            <person name="Shishido T.K."/>
        </authorList>
    </citation>
    <scope>NUCLEOTIDE SEQUENCE [LARGE SCALE GENOMIC DNA]</scope>
    <source>
        <strain evidence="8 9">UHCC-0300</strain>
    </source>
</reference>
<comment type="similarity">
    <text evidence="2">Belongs to the EamA transporter family.</text>
</comment>
<feature type="domain" description="EamA" evidence="7">
    <location>
        <begin position="181"/>
        <end position="316"/>
    </location>
</feature>
<evidence type="ECO:0000256" key="1">
    <source>
        <dbReference type="ARBA" id="ARBA00004141"/>
    </source>
</evidence>
<feature type="transmembrane region" description="Helical" evidence="6">
    <location>
        <begin position="211"/>
        <end position="233"/>
    </location>
</feature>
<evidence type="ECO:0000259" key="7">
    <source>
        <dbReference type="Pfam" id="PF00892"/>
    </source>
</evidence>
<feature type="transmembrane region" description="Helical" evidence="6">
    <location>
        <begin position="176"/>
        <end position="199"/>
    </location>
</feature>
<evidence type="ECO:0000256" key="4">
    <source>
        <dbReference type="ARBA" id="ARBA00022989"/>
    </source>
</evidence>
<dbReference type="InterPro" id="IPR000620">
    <property type="entry name" value="EamA_dom"/>
</dbReference>
<accession>A0ABU5UHD6</accession>
<dbReference type="InterPro" id="IPR037185">
    <property type="entry name" value="EmrE-like"/>
</dbReference>
<organism evidence="8 9">
    <name type="scientific">Nodularia harveyana UHCC-0300</name>
    <dbReference type="NCBI Taxonomy" id="2974287"/>
    <lineage>
        <taxon>Bacteria</taxon>
        <taxon>Bacillati</taxon>
        <taxon>Cyanobacteriota</taxon>
        <taxon>Cyanophyceae</taxon>
        <taxon>Nostocales</taxon>
        <taxon>Nodulariaceae</taxon>
        <taxon>Nodularia</taxon>
    </lineage>
</organism>
<name>A0ABU5UHD6_9CYAN</name>
<comment type="subcellular location">
    <subcellularLocation>
        <location evidence="1">Membrane</location>
        <topology evidence="1">Multi-pass membrane protein</topology>
    </subcellularLocation>
</comment>
<evidence type="ECO:0000313" key="8">
    <source>
        <dbReference type="EMBL" id="MEA5582639.1"/>
    </source>
</evidence>
<evidence type="ECO:0000256" key="5">
    <source>
        <dbReference type="ARBA" id="ARBA00023136"/>
    </source>
</evidence>
<feature type="domain" description="EamA" evidence="7">
    <location>
        <begin position="19"/>
        <end position="162"/>
    </location>
</feature>
<comment type="caution">
    <text evidence="8">The sequence shown here is derived from an EMBL/GenBank/DDBJ whole genome shotgun (WGS) entry which is preliminary data.</text>
</comment>
<dbReference type="InterPro" id="IPR050638">
    <property type="entry name" value="AA-Vitamin_Transporters"/>
</dbReference>
<feature type="transmembrane region" description="Helical" evidence="6">
    <location>
        <begin position="51"/>
        <end position="74"/>
    </location>
</feature>
<dbReference type="Pfam" id="PF00892">
    <property type="entry name" value="EamA"/>
    <property type="match status" value="2"/>
</dbReference>
<dbReference type="RefSeq" id="WP_323196949.1">
    <property type="nucleotide sequence ID" value="NZ_JAYGHG010000026.1"/>
</dbReference>
<dbReference type="Gene3D" id="1.10.3730.20">
    <property type="match status" value="1"/>
</dbReference>
<keyword evidence="4 6" id="KW-1133">Transmembrane helix</keyword>
<gene>
    <name evidence="8" type="ORF">VB620_14965</name>
</gene>
<feature type="transmembrane region" description="Helical" evidence="6">
    <location>
        <begin position="120"/>
        <end position="139"/>
    </location>
</feature>
<sequence>MASQKKWYRSISNIPGQAYLWLAILIFGGSGAVTRKLTEIGAENLIDGRNPISLCNVLFVGNFCGLMVLMLIYGRQWNKASLRQISRKNWLILIVVAILAGAISPSLIFQALELTEVNNIILVGRLEPPLILALSFWLLGERVNIWEVVGAIAAFMGVILAIFLQPPGQEMMNLGGFNLGLGEILTAIASVALAISTIISKNYLSQIPIGIYSIFRTALGTMIFFFTAIILYGSEHFMDIFSPFLWQWMLLYGIVIIVLGQSFWVQGLRKSSVSVASLVASFTPVTGILAAYFILGETPTLAQYIGGSVILVGVSLSQFGIWQKHNRRHTPDSIKSAPAQQEIESEIGFKGI</sequence>
<keyword evidence="5 6" id="KW-0472">Membrane</keyword>
<evidence type="ECO:0000256" key="6">
    <source>
        <dbReference type="SAM" id="Phobius"/>
    </source>
</evidence>
<dbReference type="PANTHER" id="PTHR32322:SF2">
    <property type="entry name" value="EAMA DOMAIN-CONTAINING PROTEIN"/>
    <property type="match status" value="1"/>
</dbReference>
<dbReference type="PANTHER" id="PTHR32322">
    <property type="entry name" value="INNER MEMBRANE TRANSPORTER"/>
    <property type="match status" value="1"/>
</dbReference>
<protein>
    <submittedName>
        <fullName evidence="8">DMT family transporter</fullName>
    </submittedName>
</protein>
<feature type="transmembrane region" description="Helical" evidence="6">
    <location>
        <begin position="272"/>
        <end position="295"/>
    </location>
</feature>
<keyword evidence="3 6" id="KW-0812">Transmembrane</keyword>
<feature type="transmembrane region" description="Helical" evidence="6">
    <location>
        <begin position="245"/>
        <end position="265"/>
    </location>
</feature>
<dbReference type="SUPFAM" id="SSF103481">
    <property type="entry name" value="Multidrug resistance efflux transporter EmrE"/>
    <property type="match status" value="2"/>
</dbReference>